<evidence type="ECO:0000256" key="4">
    <source>
        <dbReference type="ARBA" id="ARBA00023128"/>
    </source>
</evidence>
<organism evidence="9 10">
    <name type="scientific">Oikopleura dioica</name>
    <name type="common">Tunicate</name>
    <dbReference type="NCBI Taxonomy" id="34765"/>
    <lineage>
        <taxon>Eukaryota</taxon>
        <taxon>Metazoa</taxon>
        <taxon>Chordata</taxon>
        <taxon>Tunicata</taxon>
        <taxon>Appendicularia</taxon>
        <taxon>Copelata</taxon>
        <taxon>Oikopleuridae</taxon>
        <taxon>Oikopleura</taxon>
    </lineage>
</organism>
<dbReference type="PANTHER" id="PTHR23222">
    <property type="entry name" value="PROHIBITIN"/>
    <property type="match status" value="1"/>
</dbReference>
<evidence type="ECO:0000256" key="7">
    <source>
        <dbReference type="RuleBase" id="RU366048"/>
    </source>
</evidence>
<dbReference type="Pfam" id="PF01145">
    <property type="entry name" value="Band_7"/>
    <property type="match status" value="1"/>
</dbReference>
<keyword evidence="10" id="KW-1185">Reference proteome</keyword>
<reference evidence="9 10" key="1">
    <citation type="submission" date="2021-04" db="EMBL/GenBank/DDBJ databases">
        <authorList>
            <person name="Bliznina A."/>
        </authorList>
    </citation>
    <scope>NUCLEOTIDE SEQUENCE [LARGE SCALE GENOMIC DNA]</scope>
</reference>
<dbReference type="Proteomes" id="UP001158576">
    <property type="component" value="Chromosome PAR"/>
</dbReference>
<comment type="similarity">
    <text evidence="2 7">Belongs to the prohibitin family.</text>
</comment>
<dbReference type="PANTHER" id="PTHR23222:SF1">
    <property type="entry name" value="PROHIBITIN-2"/>
    <property type="match status" value="1"/>
</dbReference>
<dbReference type="InterPro" id="IPR036013">
    <property type="entry name" value="Band_7/SPFH_dom_sf"/>
</dbReference>
<dbReference type="SUPFAM" id="SSF117892">
    <property type="entry name" value="Band 7/SPFH domain"/>
    <property type="match status" value="1"/>
</dbReference>
<dbReference type="InterPro" id="IPR000163">
    <property type="entry name" value="Prohibitin"/>
</dbReference>
<evidence type="ECO:0000256" key="5">
    <source>
        <dbReference type="ARBA" id="ARBA00023136"/>
    </source>
</evidence>
<keyword evidence="5" id="KW-0472">Membrane</keyword>
<evidence type="ECO:0000313" key="10">
    <source>
        <dbReference type="Proteomes" id="UP001158576"/>
    </source>
</evidence>
<sequence>MATQKLLYAGLGALTAGYGVMNSIYTVDGGHRAVLFSRVGGVQSEDIKTEGMHFKIPWLQWPLIYDIRSQAYKVVSPSGTADLQMVDIGLRVLYRPQPDRIGIIAQTIGEDFSDKVLPSIIHDTLKSVMAQYNAASLLTKRNEVSMAIRNDLEQRARDFNIILDDVAITDTQFSPLFTQSIENKQIAQQQAFQAKFIVQQALEEKKQKIVSAEGEAQSATLIGEALKKNPAYLKLQRIEYGKKVSRVIAQSPNKVMMDTGNLLLDVKGVDTMMK</sequence>
<comment type="function">
    <text evidence="6">Protein with pleiotropic attributes mediated in a cell-compartment- and tissue-specific manner, which include the plasma membrane-associated cell signaling functions, mitochondrial chaperone, and transcriptional co-regulator of transcription factors and sex steroid hormones in the nucleus.</text>
</comment>
<protein>
    <recommendedName>
        <fullName evidence="7">Prohibitin</fullName>
    </recommendedName>
</protein>
<evidence type="ECO:0000256" key="6">
    <source>
        <dbReference type="ARBA" id="ARBA00037479"/>
    </source>
</evidence>
<gene>
    <name evidence="9" type="ORF">OKIOD_LOCUS3620</name>
</gene>
<comment type="subcellular location">
    <subcellularLocation>
        <location evidence="1 7">Mitochondrion inner membrane</location>
    </subcellularLocation>
</comment>
<proteinExistence type="inferred from homology"/>
<evidence type="ECO:0000256" key="1">
    <source>
        <dbReference type="ARBA" id="ARBA00004273"/>
    </source>
</evidence>
<evidence type="ECO:0000313" key="9">
    <source>
        <dbReference type="EMBL" id="CAG5089038.1"/>
    </source>
</evidence>
<keyword evidence="4" id="KW-0496">Mitochondrion</keyword>
<accession>A0ABN7S1R5</accession>
<evidence type="ECO:0000259" key="8">
    <source>
        <dbReference type="SMART" id="SM00244"/>
    </source>
</evidence>
<dbReference type="EMBL" id="OU015568">
    <property type="protein sequence ID" value="CAG5089038.1"/>
    <property type="molecule type" value="Genomic_DNA"/>
</dbReference>
<feature type="domain" description="Band 7" evidence="8">
    <location>
        <begin position="23"/>
        <end position="185"/>
    </location>
</feature>
<dbReference type="SMART" id="SM00244">
    <property type="entry name" value="PHB"/>
    <property type="match status" value="1"/>
</dbReference>
<keyword evidence="3 7" id="KW-0999">Mitochondrion inner membrane</keyword>
<evidence type="ECO:0000256" key="3">
    <source>
        <dbReference type="ARBA" id="ARBA00022792"/>
    </source>
</evidence>
<name>A0ABN7S1R5_OIKDI</name>
<dbReference type="CDD" id="cd03401">
    <property type="entry name" value="SPFH_prohibitin"/>
    <property type="match status" value="1"/>
</dbReference>
<dbReference type="PRINTS" id="PR00679">
    <property type="entry name" value="PROHIBITIN"/>
</dbReference>
<evidence type="ECO:0000256" key="2">
    <source>
        <dbReference type="ARBA" id="ARBA00009658"/>
    </source>
</evidence>
<dbReference type="InterPro" id="IPR001107">
    <property type="entry name" value="Band_7"/>
</dbReference>
<dbReference type="Gene3D" id="3.30.479.30">
    <property type="entry name" value="Band 7 domain"/>
    <property type="match status" value="1"/>
</dbReference>